<keyword evidence="2" id="KW-1185">Reference proteome</keyword>
<reference evidence="1 2" key="1">
    <citation type="submission" date="2021-06" db="EMBL/GenBank/DDBJ databases">
        <title>Caerostris extrusa draft genome.</title>
        <authorList>
            <person name="Kono N."/>
            <person name="Arakawa K."/>
        </authorList>
    </citation>
    <scope>NUCLEOTIDE SEQUENCE [LARGE SCALE GENOMIC DNA]</scope>
</reference>
<dbReference type="AlphaFoldDB" id="A0AAV4SDS2"/>
<evidence type="ECO:0000313" key="2">
    <source>
        <dbReference type="Proteomes" id="UP001054945"/>
    </source>
</evidence>
<name>A0AAV4SDS2_CAEEX</name>
<evidence type="ECO:0000313" key="1">
    <source>
        <dbReference type="EMBL" id="GIY32473.1"/>
    </source>
</evidence>
<accession>A0AAV4SDS2</accession>
<dbReference type="Proteomes" id="UP001054945">
    <property type="component" value="Unassembled WGS sequence"/>
</dbReference>
<dbReference type="EMBL" id="BPLR01009516">
    <property type="protein sequence ID" value="GIY32473.1"/>
    <property type="molecule type" value="Genomic_DNA"/>
</dbReference>
<protein>
    <submittedName>
        <fullName evidence="1">Uncharacterized protein</fullName>
    </submittedName>
</protein>
<organism evidence="1 2">
    <name type="scientific">Caerostris extrusa</name>
    <name type="common">Bark spider</name>
    <name type="synonym">Caerostris bankana</name>
    <dbReference type="NCBI Taxonomy" id="172846"/>
    <lineage>
        <taxon>Eukaryota</taxon>
        <taxon>Metazoa</taxon>
        <taxon>Ecdysozoa</taxon>
        <taxon>Arthropoda</taxon>
        <taxon>Chelicerata</taxon>
        <taxon>Arachnida</taxon>
        <taxon>Araneae</taxon>
        <taxon>Araneomorphae</taxon>
        <taxon>Entelegynae</taxon>
        <taxon>Araneoidea</taxon>
        <taxon>Araneidae</taxon>
        <taxon>Caerostris</taxon>
    </lineage>
</organism>
<proteinExistence type="predicted"/>
<comment type="caution">
    <text evidence="1">The sequence shown here is derived from an EMBL/GenBank/DDBJ whole genome shotgun (WGS) entry which is preliminary data.</text>
</comment>
<gene>
    <name evidence="1" type="ORF">CEXT_523171</name>
</gene>
<sequence>MFQHSFLSFFDLPFRGIAAITPGKMHNDPGESGYSLWMLFFPGACRQEGSFHRVQEELPAEMLFFSRTISFFHEFLFSVLPVRLHADIEGRFSVS</sequence>